<dbReference type="InterPro" id="IPR011990">
    <property type="entry name" value="TPR-like_helical_dom_sf"/>
</dbReference>
<dbReference type="AlphaFoldDB" id="A0A484KNF4"/>
<name>A0A484KNF4_9ASTE</name>
<dbReference type="InterPro" id="IPR050872">
    <property type="entry name" value="PPR_P_subfamily"/>
</dbReference>
<dbReference type="PANTHER" id="PTHR46128">
    <property type="entry name" value="MITOCHONDRIAL GROUP I INTRON SPLICING FACTOR CCM1"/>
    <property type="match status" value="1"/>
</dbReference>
<feature type="repeat" description="PPR" evidence="3">
    <location>
        <begin position="433"/>
        <end position="467"/>
    </location>
</feature>
<evidence type="ECO:0000256" key="1">
    <source>
        <dbReference type="ARBA" id="ARBA00007626"/>
    </source>
</evidence>
<dbReference type="OrthoDB" id="185373at2759"/>
<dbReference type="SUPFAM" id="SSF81901">
    <property type="entry name" value="HCP-like"/>
    <property type="match status" value="1"/>
</dbReference>
<feature type="repeat" description="PPR" evidence="3">
    <location>
        <begin position="328"/>
        <end position="362"/>
    </location>
</feature>
<feature type="repeat" description="PPR" evidence="3">
    <location>
        <begin position="293"/>
        <end position="327"/>
    </location>
</feature>
<sequence length="529" mass="58600">MVPKMMRITGGFIFRRASRGLSPNGNNPMDFSGFHSGVSAVSTNVQDSYSEHCESNFNGVKKLDDALVLYRHMVLMRPFPPIVKFNQLLSSIVKMGCYSDAVSLFQEICASGVRVDHYTLTVAANSLARLGRVDLGFAILGTHLKLSLVPDVVFFNTLLKGLFLQGRVQDAIGLFKKLLSERLCVVSVVTLLVLIDGLCKAGHTGKAGKLLHLFDEKGNRRPNVFAYSTIIDSLCKDSKVDDALVLLSKMVARGVPPNVVTYTSLIHGLCKFSRWKEAKELLRRMADSKIPLDAHTYNALVVGFCREGWVNDAAKTIETMVQEGVEPNVITYSILMDGYSLQGKISSALKLLNTMIYRGCDPDIQTYNILINGYCKSGYLDKAMQLFEKIPSIGLKPTVVTYSSILEGLFQAGRCADAEKLFNKMVESQEYPDLVTYTILLDGFCKNYRVPLALSLLRMMEANSPTPDIITYNTVIKGLFNDGKSSIAMDLFIALPSKGVQPNVTTYRIMVSAFAKMPKACSRKWFDAR</sequence>
<feature type="repeat" description="PPR" evidence="3">
    <location>
        <begin position="398"/>
        <end position="432"/>
    </location>
</feature>
<feature type="repeat" description="PPR" evidence="3">
    <location>
        <begin position="223"/>
        <end position="257"/>
    </location>
</feature>
<dbReference type="Pfam" id="PF12854">
    <property type="entry name" value="PPR_1"/>
    <property type="match status" value="1"/>
</dbReference>
<evidence type="ECO:0008006" key="6">
    <source>
        <dbReference type="Google" id="ProtNLM"/>
    </source>
</evidence>
<dbReference type="PANTHER" id="PTHR46128:SF308">
    <property type="entry name" value="TETRATRICOPEPTIDE-LIKE HELICAL DOMAIN-CONTAINING PROTEIN-RELATED"/>
    <property type="match status" value="1"/>
</dbReference>
<evidence type="ECO:0000313" key="5">
    <source>
        <dbReference type="Proteomes" id="UP000595140"/>
    </source>
</evidence>
<evidence type="ECO:0000256" key="3">
    <source>
        <dbReference type="PROSITE-ProRule" id="PRU00708"/>
    </source>
</evidence>
<dbReference type="PROSITE" id="PS51375">
    <property type="entry name" value="PPR"/>
    <property type="match status" value="9"/>
</dbReference>
<comment type="similarity">
    <text evidence="1">Belongs to the PPR family. P subfamily.</text>
</comment>
<dbReference type="Pfam" id="PF13041">
    <property type="entry name" value="PPR_2"/>
    <property type="match status" value="5"/>
</dbReference>
<organism evidence="4 5">
    <name type="scientific">Cuscuta campestris</name>
    <dbReference type="NCBI Taxonomy" id="132261"/>
    <lineage>
        <taxon>Eukaryota</taxon>
        <taxon>Viridiplantae</taxon>
        <taxon>Streptophyta</taxon>
        <taxon>Embryophyta</taxon>
        <taxon>Tracheophyta</taxon>
        <taxon>Spermatophyta</taxon>
        <taxon>Magnoliopsida</taxon>
        <taxon>eudicotyledons</taxon>
        <taxon>Gunneridae</taxon>
        <taxon>Pentapetalae</taxon>
        <taxon>asterids</taxon>
        <taxon>lamiids</taxon>
        <taxon>Solanales</taxon>
        <taxon>Convolvulaceae</taxon>
        <taxon>Cuscuteae</taxon>
        <taxon>Cuscuta</taxon>
        <taxon>Cuscuta subgen. Grammica</taxon>
        <taxon>Cuscuta sect. Cleistogrammica</taxon>
    </lineage>
</organism>
<evidence type="ECO:0000313" key="4">
    <source>
        <dbReference type="EMBL" id="VFQ64689.1"/>
    </source>
</evidence>
<dbReference type="NCBIfam" id="TIGR00756">
    <property type="entry name" value="PPR"/>
    <property type="match status" value="10"/>
</dbReference>
<evidence type="ECO:0000256" key="2">
    <source>
        <dbReference type="ARBA" id="ARBA00022737"/>
    </source>
</evidence>
<feature type="repeat" description="PPR" evidence="3">
    <location>
        <begin position="258"/>
        <end position="292"/>
    </location>
</feature>
<feature type="repeat" description="PPR" evidence="3">
    <location>
        <begin position="363"/>
        <end position="397"/>
    </location>
</feature>
<dbReference type="Gene3D" id="1.25.40.10">
    <property type="entry name" value="Tetratricopeptide repeat domain"/>
    <property type="match status" value="4"/>
</dbReference>
<dbReference type="Pfam" id="PF01535">
    <property type="entry name" value="PPR"/>
    <property type="match status" value="1"/>
</dbReference>
<dbReference type="Proteomes" id="UP000595140">
    <property type="component" value="Unassembled WGS sequence"/>
</dbReference>
<protein>
    <recommendedName>
        <fullName evidence="6">Pentacotripeptide-repeat region of PRORP domain-containing protein</fullName>
    </recommendedName>
</protein>
<proteinExistence type="inferred from homology"/>
<accession>A0A484KNF4</accession>
<gene>
    <name evidence="4" type="ORF">CCAM_LOCUS6465</name>
</gene>
<keyword evidence="2" id="KW-0677">Repeat</keyword>
<reference evidence="4 5" key="1">
    <citation type="submission" date="2018-04" db="EMBL/GenBank/DDBJ databases">
        <authorList>
            <person name="Vogel A."/>
        </authorList>
    </citation>
    <scope>NUCLEOTIDE SEQUENCE [LARGE SCALE GENOMIC DNA]</scope>
</reference>
<feature type="repeat" description="PPR" evidence="3">
    <location>
        <begin position="468"/>
        <end position="502"/>
    </location>
</feature>
<dbReference type="EMBL" id="OOIL02000426">
    <property type="protein sequence ID" value="VFQ64689.1"/>
    <property type="molecule type" value="Genomic_DNA"/>
</dbReference>
<keyword evidence="5" id="KW-1185">Reference proteome</keyword>
<dbReference type="InterPro" id="IPR002885">
    <property type="entry name" value="PPR_rpt"/>
</dbReference>
<feature type="repeat" description="PPR" evidence="3">
    <location>
        <begin position="151"/>
        <end position="185"/>
    </location>
</feature>